<organism evidence="1 2">
    <name type="scientific">Thalictrum thalictroides</name>
    <name type="common">Rue-anemone</name>
    <name type="synonym">Anemone thalictroides</name>
    <dbReference type="NCBI Taxonomy" id="46969"/>
    <lineage>
        <taxon>Eukaryota</taxon>
        <taxon>Viridiplantae</taxon>
        <taxon>Streptophyta</taxon>
        <taxon>Embryophyta</taxon>
        <taxon>Tracheophyta</taxon>
        <taxon>Spermatophyta</taxon>
        <taxon>Magnoliopsida</taxon>
        <taxon>Ranunculales</taxon>
        <taxon>Ranunculaceae</taxon>
        <taxon>Thalictroideae</taxon>
        <taxon>Thalictrum</taxon>
    </lineage>
</organism>
<keyword evidence="2" id="KW-1185">Reference proteome</keyword>
<proteinExistence type="predicted"/>
<dbReference type="Proteomes" id="UP000554482">
    <property type="component" value="Unassembled WGS sequence"/>
</dbReference>
<evidence type="ECO:0000313" key="1">
    <source>
        <dbReference type="EMBL" id="KAF5177676.1"/>
    </source>
</evidence>
<gene>
    <name evidence="1" type="ORF">FRX31_032734</name>
</gene>
<reference evidence="1 2" key="1">
    <citation type="submission" date="2020-06" db="EMBL/GenBank/DDBJ databases">
        <title>Transcriptomic and genomic resources for Thalictrum thalictroides and T. hernandezii: Facilitating candidate gene discovery in an emerging model plant lineage.</title>
        <authorList>
            <person name="Arias T."/>
            <person name="Riano-Pachon D.M."/>
            <person name="Di Stilio V.S."/>
        </authorList>
    </citation>
    <scope>NUCLEOTIDE SEQUENCE [LARGE SCALE GENOMIC DNA]</scope>
    <source>
        <strain evidence="2">cv. WT478/WT964</strain>
        <tissue evidence="1">Leaves</tissue>
    </source>
</reference>
<accession>A0A7J6UYF3</accession>
<dbReference type="AlphaFoldDB" id="A0A7J6UYF3"/>
<protein>
    <submittedName>
        <fullName evidence="1">Uncharacterized protein</fullName>
    </submittedName>
</protein>
<dbReference type="EMBL" id="JABWDY010041052">
    <property type="protein sequence ID" value="KAF5177676.1"/>
    <property type="molecule type" value="Genomic_DNA"/>
</dbReference>
<evidence type="ECO:0000313" key="2">
    <source>
        <dbReference type="Proteomes" id="UP000554482"/>
    </source>
</evidence>
<name>A0A7J6UYF3_THATH</name>
<comment type="caution">
    <text evidence="1">The sequence shown here is derived from an EMBL/GenBank/DDBJ whole genome shotgun (WGS) entry which is preliminary data.</text>
</comment>
<sequence>MTPRQGLMYQTLGMRPGWRPNGFVPQARPAFQPMPHDVIYQLRFIGAFQNTKIGLRKYLSQAPAGGSFSAEPSFLWVSFGLSALEL</sequence>